<evidence type="ECO:0000313" key="3">
    <source>
        <dbReference type="Proteomes" id="UP000078389"/>
    </source>
</evidence>
<dbReference type="SUPFAM" id="SSF54427">
    <property type="entry name" value="NTF2-like"/>
    <property type="match status" value="1"/>
</dbReference>
<evidence type="ECO:0000259" key="1">
    <source>
        <dbReference type="Pfam" id="PF13474"/>
    </source>
</evidence>
<dbReference type="Gene3D" id="3.10.450.50">
    <property type="match status" value="1"/>
</dbReference>
<protein>
    <recommendedName>
        <fullName evidence="1">SnoaL-like domain-containing protein</fullName>
    </recommendedName>
</protein>
<feature type="domain" description="SnoaL-like" evidence="1">
    <location>
        <begin position="6"/>
        <end position="113"/>
    </location>
</feature>
<dbReference type="InterPro" id="IPR032710">
    <property type="entry name" value="NTF2-like_dom_sf"/>
</dbReference>
<accession>A0A178HSU6</accession>
<keyword evidence="3" id="KW-1185">Reference proteome</keyword>
<sequence>MAFYGEVINQHRFDALLPVLAEDVSFWFSSGSHSGLAASRQAFEKTWARIVDERYWLEDLYWLAIGDDSAACSYHFHWTGRMNNVPAAGGGRGTTVLRRDPAGWVIVHEHLSAEPT</sequence>
<reference evidence="2 3" key="1">
    <citation type="submission" date="2016-03" db="EMBL/GenBank/DDBJ databases">
        <title>Genome sequencing of Devosia sp. S37.</title>
        <authorList>
            <person name="Mohd Nor M."/>
        </authorList>
    </citation>
    <scope>NUCLEOTIDE SEQUENCE [LARGE SCALE GENOMIC DNA]</scope>
    <source>
        <strain evidence="2 3">S37</strain>
    </source>
</reference>
<organism evidence="2 3">
    <name type="scientific">Devosia elaeis</name>
    <dbReference type="NCBI Taxonomy" id="1770058"/>
    <lineage>
        <taxon>Bacteria</taxon>
        <taxon>Pseudomonadati</taxon>
        <taxon>Pseudomonadota</taxon>
        <taxon>Alphaproteobacteria</taxon>
        <taxon>Hyphomicrobiales</taxon>
        <taxon>Devosiaceae</taxon>
        <taxon>Devosia</taxon>
    </lineage>
</organism>
<dbReference type="Pfam" id="PF13474">
    <property type="entry name" value="SnoaL_3"/>
    <property type="match status" value="1"/>
</dbReference>
<gene>
    <name evidence="2" type="ORF">A3840_14530</name>
</gene>
<dbReference type="EMBL" id="LVVY01000106">
    <property type="protein sequence ID" value="OAM75729.1"/>
    <property type="molecule type" value="Genomic_DNA"/>
</dbReference>
<dbReference type="AlphaFoldDB" id="A0A178HSU6"/>
<dbReference type="STRING" id="1770058.A3840_14530"/>
<name>A0A178HSU6_9HYPH</name>
<dbReference type="InterPro" id="IPR037401">
    <property type="entry name" value="SnoaL-like"/>
</dbReference>
<proteinExistence type="predicted"/>
<dbReference type="OrthoDB" id="9152983at2"/>
<dbReference type="Proteomes" id="UP000078389">
    <property type="component" value="Unassembled WGS sequence"/>
</dbReference>
<evidence type="ECO:0000313" key="2">
    <source>
        <dbReference type="EMBL" id="OAM75729.1"/>
    </source>
</evidence>
<comment type="caution">
    <text evidence="2">The sequence shown here is derived from an EMBL/GenBank/DDBJ whole genome shotgun (WGS) entry which is preliminary data.</text>
</comment>